<evidence type="ECO:0000313" key="2">
    <source>
        <dbReference type="EMBL" id="QDO88629.1"/>
    </source>
</evidence>
<name>A0A516GAU1_9MICO</name>
<keyword evidence="3" id="KW-1185">Reference proteome</keyword>
<reference evidence="2 3" key="1">
    <citation type="submission" date="2019-07" db="EMBL/GenBank/DDBJ databases">
        <title>complete genome sequencing of Ornithinimicrobium sp. H23M54.</title>
        <authorList>
            <person name="Bae J.-W."/>
            <person name="Lee S.-Y."/>
        </authorList>
    </citation>
    <scope>NUCLEOTIDE SEQUENCE [LARGE SCALE GENOMIC DNA]</scope>
    <source>
        <strain evidence="2 3">H23M54</strain>
    </source>
</reference>
<dbReference type="Proteomes" id="UP000315395">
    <property type="component" value="Chromosome"/>
</dbReference>
<evidence type="ECO:0000256" key="1">
    <source>
        <dbReference type="SAM" id="MobiDB-lite"/>
    </source>
</evidence>
<dbReference type="AlphaFoldDB" id="A0A516GAU1"/>
<evidence type="ECO:0000313" key="3">
    <source>
        <dbReference type="Proteomes" id="UP000315395"/>
    </source>
</evidence>
<sequence length="168" mass="17847">MTGGGADPGDSESATTMRRGIGHTFVVTGALALALASCARADLDAHESGRSGATSAPVQDPSPSGQAEIPSPEQQAKIDAYLVELAQVYGVSDPTEVAMVRMVSAFEWEQIQADCMREAGFPMEADVPAEQVEAVRLATYTCNAQYPSIPTRTWVTSPTSRRRRPTTT</sequence>
<dbReference type="RefSeq" id="WP_143783307.1">
    <property type="nucleotide sequence ID" value="NZ_CP041616.1"/>
</dbReference>
<gene>
    <name evidence="2" type="ORF">FNH13_10040</name>
</gene>
<organism evidence="2 3">
    <name type="scientific">Ornithinimicrobium ciconiae</name>
    <dbReference type="NCBI Taxonomy" id="2594265"/>
    <lineage>
        <taxon>Bacteria</taxon>
        <taxon>Bacillati</taxon>
        <taxon>Actinomycetota</taxon>
        <taxon>Actinomycetes</taxon>
        <taxon>Micrococcales</taxon>
        <taxon>Ornithinimicrobiaceae</taxon>
        <taxon>Ornithinimicrobium</taxon>
    </lineage>
</organism>
<dbReference type="OrthoDB" id="3726412at2"/>
<feature type="compositionally biased region" description="Polar residues" evidence="1">
    <location>
        <begin position="51"/>
        <end position="65"/>
    </location>
</feature>
<dbReference type="KEGG" id="orz:FNH13_10040"/>
<dbReference type="EMBL" id="CP041616">
    <property type="protein sequence ID" value="QDO88629.1"/>
    <property type="molecule type" value="Genomic_DNA"/>
</dbReference>
<feature type="region of interest" description="Disordered" evidence="1">
    <location>
        <begin position="44"/>
        <end position="73"/>
    </location>
</feature>
<accession>A0A516GAU1</accession>
<protein>
    <submittedName>
        <fullName evidence="2">Uncharacterized protein</fullName>
    </submittedName>
</protein>
<proteinExistence type="predicted"/>